<sequence>WSWRANQKVRDRSWDTAKLPLTWSPIILAGLLLQSSTKVLLALGNCETQQVGTLTRQC</sequence>
<accession>A0AAF0UJK5</accession>
<feature type="non-terminal residue" evidence="1">
    <location>
        <position position="1"/>
    </location>
</feature>
<protein>
    <submittedName>
        <fullName evidence="1">Uncharacterized protein</fullName>
    </submittedName>
</protein>
<dbReference type="AlphaFoldDB" id="A0AAF0UJK5"/>
<gene>
    <name evidence="1" type="ORF">MTR67_039749</name>
</gene>
<proteinExistence type="predicted"/>
<dbReference type="Proteomes" id="UP001234989">
    <property type="component" value="Chromosome 9"/>
</dbReference>
<name>A0AAF0UJK5_SOLVR</name>
<evidence type="ECO:0000313" key="1">
    <source>
        <dbReference type="EMBL" id="WMV46364.1"/>
    </source>
</evidence>
<reference evidence="1" key="1">
    <citation type="submission" date="2023-08" db="EMBL/GenBank/DDBJ databases">
        <title>A de novo genome assembly of Solanum verrucosum Schlechtendal, a Mexican diploid species geographically isolated from the other diploid A-genome species in potato relatives.</title>
        <authorList>
            <person name="Hosaka K."/>
        </authorList>
    </citation>
    <scope>NUCLEOTIDE SEQUENCE</scope>
    <source>
        <tissue evidence="1">Young leaves</tissue>
    </source>
</reference>
<dbReference type="EMBL" id="CP133620">
    <property type="protein sequence ID" value="WMV46364.1"/>
    <property type="molecule type" value="Genomic_DNA"/>
</dbReference>
<keyword evidence="2" id="KW-1185">Reference proteome</keyword>
<organism evidence="1 2">
    <name type="scientific">Solanum verrucosum</name>
    <dbReference type="NCBI Taxonomy" id="315347"/>
    <lineage>
        <taxon>Eukaryota</taxon>
        <taxon>Viridiplantae</taxon>
        <taxon>Streptophyta</taxon>
        <taxon>Embryophyta</taxon>
        <taxon>Tracheophyta</taxon>
        <taxon>Spermatophyta</taxon>
        <taxon>Magnoliopsida</taxon>
        <taxon>eudicotyledons</taxon>
        <taxon>Gunneridae</taxon>
        <taxon>Pentapetalae</taxon>
        <taxon>asterids</taxon>
        <taxon>lamiids</taxon>
        <taxon>Solanales</taxon>
        <taxon>Solanaceae</taxon>
        <taxon>Solanoideae</taxon>
        <taxon>Solaneae</taxon>
        <taxon>Solanum</taxon>
    </lineage>
</organism>
<evidence type="ECO:0000313" key="2">
    <source>
        <dbReference type="Proteomes" id="UP001234989"/>
    </source>
</evidence>